<evidence type="ECO:0000259" key="8">
    <source>
        <dbReference type="SMART" id="SM00941"/>
    </source>
</evidence>
<dbReference type="GO" id="GO:0004645">
    <property type="term" value="F:1,4-alpha-oligoglucan phosphorylase activity"/>
    <property type="evidence" value="ECO:0007669"/>
    <property type="project" value="InterPro"/>
</dbReference>
<dbReference type="PANTHER" id="PTHR10515:SF0">
    <property type="entry name" value="THYMIDINE PHOSPHORYLASE"/>
    <property type="match status" value="1"/>
</dbReference>
<dbReference type="SUPFAM" id="SSF54680">
    <property type="entry name" value="Pyrimidine nucleoside phosphorylase C-terminal domain"/>
    <property type="match status" value="1"/>
</dbReference>
<dbReference type="InterPro" id="IPR013465">
    <property type="entry name" value="Thymidine_Pase"/>
</dbReference>
<dbReference type="OrthoDB" id="9763887at2"/>
<comment type="pathway">
    <text evidence="7">Pyrimidine metabolism; dTMP biosynthesis via salvage pathway; dTMP from thymine: step 1/2.</text>
</comment>
<comment type="caution">
    <text evidence="9">The sequence shown here is derived from an EMBL/GenBank/DDBJ whole genome shotgun (WGS) entry which is preliminary data.</text>
</comment>
<dbReference type="InterPro" id="IPR017872">
    <property type="entry name" value="Pyrmidine_PPase_CS"/>
</dbReference>
<dbReference type="SUPFAM" id="SSF47648">
    <property type="entry name" value="Nucleoside phosphorylase/phosphoribosyltransferase N-terminal domain"/>
    <property type="match status" value="1"/>
</dbReference>
<dbReference type="InterPro" id="IPR000053">
    <property type="entry name" value="Thymidine/pyrmidine_PPase"/>
</dbReference>
<dbReference type="InterPro" id="IPR036566">
    <property type="entry name" value="PYNP-like_C_sf"/>
</dbReference>
<dbReference type="Proteomes" id="UP000267464">
    <property type="component" value="Unassembled WGS sequence"/>
</dbReference>
<dbReference type="NCBIfam" id="TIGR02643">
    <property type="entry name" value="T_phosphoryl"/>
    <property type="match status" value="1"/>
</dbReference>
<dbReference type="HAMAP" id="MF_01628">
    <property type="entry name" value="Thymid_phosp"/>
    <property type="match status" value="1"/>
</dbReference>
<evidence type="ECO:0000313" key="9">
    <source>
        <dbReference type="EMBL" id="RQP21518.1"/>
    </source>
</evidence>
<dbReference type="Pfam" id="PF07831">
    <property type="entry name" value="PYNP_C"/>
    <property type="match status" value="1"/>
</dbReference>
<dbReference type="FunFam" id="3.40.1030.10:FF:000003">
    <property type="entry name" value="Pyrimidine-nucleoside phosphorylase"/>
    <property type="match status" value="1"/>
</dbReference>
<dbReference type="RefSeq" id="WP_124543459.1">
    <property type="nucleotide sequence ID" value="NZ_QUSW01000010.1"/>
</dbReference>
<protein>
    <recommendedName>
        <fullName evidence="3 7">Thymidine phosphorylase</fullName>
        <ecNumber evidence="3 7">2.4.2.4</ecNumber>
    </recommendedName>
    <alternativeName>
        <fullName evidence="7">TdRPase</fullName>
    </alternativeName>
</protein>
<dbReference type="NCBIfam" id="TIGR02644">
    <property type="entry name" value="Y_phosphoryl"/>
    <property type="match status" value="1"/>
</dbReference>
<accession>A0A3N7HHM3</accession>
<dbReference type="InterPro" id="IPR035902">
    <property type="entry name" value="Nuc_phospho_transferase"/>
</dbReference>
<organism evidence="9 10">
    <name type="scientific">Piscinibacter terrae</name>
    <dbReference type="NCBI Taxonomy" id="2496871"/>
    <lineage>
        <taxon>Bacteria</taxon>
        <taxon>Pseudomonadati</taxon>
        <taxon>Pseudomonadota</taxon>
        <taxon>Betaproteobacteria</taxon>
        <taxon>Burkholderiales</taxon>
        <taxon>Sphaerotilaceae</taxon>
        <taxon>Piscinibacter</taxon>
    </lineage>
</organism>
<dbReference type="Gene3D" id="3.40.1030.10">
    <property type="entry name" value="Nucleoside phosphorylase/phosphoribosyltransferase catalytic domain"/>
    <property type="match status" value="1"/>
</dbReference>
<evidence type="ECO:0000256" key="3">
    <source>
        <dbReference type="ARBA" id="ARBA00011892"/>
    </source>
</evidence>
<dbReference type="NCBIfam" id="NF004490">
    <property type="entry name" value="PRK05820.1"/>
    <property type="match status" value="1"/>
</dbReference>
<comment type="similarity">
    <text evidence="1 7">Belongs to the thymidine/pyrimidine-nucleoside phosphorylase family.</text>
</comment>
<dbReference type="PANTHER" id="PTHR10515">
    <property type="entry name" value="THYMIDINE PHOSPHORYLASE"/>
    <property type="match status" value="1"/>
</dbReference>
<dbReference type="EC" id="2.4.2.4" evidence="3 7"/>
<dbReference type="SMART" id="SM00941">
    <property type="entry name" value="PYNP_C"/>
    <property type="match status" value="1"/>
</dbReference>
<dbReference type="InterPro" id="IPR036320">
    <property type="entry name" value="Glycosyl_Trfase_fam3_N_dom_sf"/>
</dbReference>
<dbReference type="Pfam" id="PF00591">
    <property type="entry name" value="Glycos_transf_3"/>
    <property type="match status" value="1"/>
</dbReference>
<dbReference type="GO" id="GO:0009032">
    <property type="term" value="F:thymidine phosphorylase activity"/>
    <property type="evidence" value="ECO:0007669"/>
    <property type="project" value="UniProtKB-UniRule"/>
</dbReference>
<dbReference type="EMBL" id="QUSW01000010">
    <property type="protein sequence ID" value="RQP21518.1"/>
    <property type="molecule type" value="Genomic_DNA"/>
</dbReference>
<dbReference type="Gene3D" id="1.20.970.10">
    <property type="entry name" value="Transferase, Pyrimidine Nucleoside Phosphorylase, Chain C"/>
    <property type="match status" value="1"/>
</dbReference>
<evidence type="ECO:0000256" key="7">
    <source>
        <dbReference type="HAMAP-Rule" id="MF_01628"/>
    </source>
</evidence>
<sequence length="450" mass="46640">MTLAQETIRRKRDGQALDAAQIRAFVDGVTRGEVSDAQIAAFAMATCWRGMSTTEAVALTMAMRDSGRVLDWRGEDLHGPVVDKHSTGGIGDTVSLMLGPLLAACGCHVPMISGRGLGHTGGTLDKLESIPGYRVDVPLDTFRRVVREAGVAIVGAGPDLAPADRRIYAVRDLTATVESVALITASILSKKLAAGLQALALDVKVGSGAFMRDMPSALALARSLVETGCGAGLPTEALITDMNEPLAPVAGNALEVRMALRYLRGDERPARLDRVVRAFGASLLRQAGLARDDDEAQARLAQALDSGQAAERWARMVSGLGGPKDLLDHADRHLPAAPVVRPVPVPPSQVGMAVSSIDTRALGLAVVELGGGRRQAADRIDPAVGLASLLPLGAALDGSRPLAIVHAATQAAADAAVQAVQSAYAVSTTPVPAPPLIAGHIVREQGETSA</sequence>
<comment type="catalytic activity">
    <reaction evidence="6 7">
        <text>thymidine + phosphate = 2-deoxy-alpha-D-ribose 1-phosphate + thymine</text>
        <dbReference type="Rhea" id="RHEA:16037"/>
        <dbReference type="ChEBI" id="CHEBI:17748"/>
        <dbReference type="ChEBI" id="CHEBI:17821"/>
        <dbReference type="ChEBI" id="CHEBI:43474"/>
        <dbReference type="ChEBI" id="CHEBI:57259"/>
        <dbReference type="EC" id="2.4.2.4"/>
    </reaction>
</comment>
<keyword evidence="10" id="KW-1185">Reference proteome</keyword>
<name>A0A3N7HHM3_9BURK</name>
<dbReference type="SUPFAM" id="SSF52418">
    <property type="entry name" value="Nucleoside phosphorylase/phosphoribosyltransferase catalytic domain"/>
    <property type="match status" value="1"/>
</dbReference>
<keyword evidence="4 7" id="KW-0328">Glycosyltransferase</keyword>
<dbReference type="GO" id="GO:0006206">
    <property type="term" value="P:pyrimidine nucleobase metabolic process"/>
    <property type="evidence" value="ECO:0007669"/>
    <property type="project" value="InterPro"/>
</dbReference>
<dbReference type="GO" id="GO:0005829">
    <property type="term" value="C:cytosol"/>
    <property type="evidence" value="ECO:0007669"/>
    <property type="project" value="TreeGrafter"/>
</dbReference>
<dbReference type="UniPathway" id="UPA00578">
    <property type="reaction ID" value="UER00638"/>
</dbReference>
<evidence type="ECO:0000256" key="1">
    <source>
        <dbReference type="ARBA" id="ARBA00006915"/>
    </source>
</evidence>
<dbReference type="InterPro" id="IPR018090">
    <property type="entry name" value="Pyrmidine_PPas_bac/euk"/>
</dbReference>
<dbReference type="PIRSF" id="PIRSF000478">
    <property type="entry name" value="TP_PyNP"/>
    <property type="match status" value="1"/>
</dbReference>
<dbReference type="GO" id="GO:0046104">
    <property type="term" value="P:thymidine metabolic process"/>
    <property type="evidence" value="ECO:0007669"/>
    <property type="project" value="UniProtKB-UniRule"/>
</dbReference>
<dbReference type="AlphaFoldDB" id="A0A3N7HHM3"/>
<proteinExistence type="inferred from homology"/>
<dbReference type="Pfam" id="PF02885">
    <property type="entry name" value="Glycos_trans_3N"/>
    <property type="match status" value="1"/>
</dbReference>
<gene>
    <name evidence="7 9" type="primary">deoA</name>
    <name evidence="9" type="ORF">DZC73_26750</name>
</gene>
<dbReference type="InterPro" id="IPR013102">
    <property type="entry name" value="PYNP_C"/>
</dbReference>
<feature type="domain" description="Pyrimidine nucleoside phosphorylase C-terminal" evidence="8">
    <location>
        <begin position="353"/>
        <end position="427"/>
    </location>
</feature>
<evidence type="ECO:0000256" key="6">
    <source>
        <dbReference type="ARBA" id="ARBA00048550"/>
    </source>
</evidence>
<evidence type="ECO:0000256" key="4">
    <source>
        <dbReference type="ARBA" id="ARBA00022676"/>
    </source>
</evidence>
<evidence type="ECO:0000256" key="5">
    <source>
        <dbReference type="ARBA" id="ARBA00022679"/>
    </source>
</evidence>
<reference evidence="9 10" key="1">
    <citation type="submission" date="2018-08" db="EMBL/GenBank/DDBJ databases">
        <authorList>
            <person name="Khan S.A."/>
            <person name="Jeon C.O."/>
            <person name="Chun B.H."/>
            <person name="Jeong S.E."/>
        </authorList>
    </citation>
    <scope>NUCLEOTIDE SEQUENCE [LARGE SCALE GENOMIC DNA]</scope>
    <source>
        <strain evidence="9 10">S-16</strain>
    </source>
</reference>
<evidence type="ECO:0000256" key="2">
    <source>
        <dbReference type="ARBA" id="ARBA00011738"/>
    </source>
</evidence>
<dbReference type="InterPro" id="IPR017459">
    <property type="entry name" value="Glycosyl_Trfase_fam3_N_dom"/>
</dbReference>
<keyword evidence="5 7" id="KW-0808">Transferase</keyword>
<dbReference type="Gene3D" id="3.90.1170.30">
    <property type="entry name" value="Pyrimidine nucleoside phosphorylase-like, C-terminal domain"/>
    <property type="match status" value="1"/>
</dbReference>
<dbReference type="PROSITE" id="PS00647">
    <property type="entry name" value="THYMID_PHOSPHORYLASE"/>
    <property type="match status" value="1"/>
</dbReference>
<comment type="subunit">
    <text evidence="2 7">Homodimer.</text>
</comment>
<comment type="function">
    <text evidence="7">The enzymes which catalyze the reversible phosphorolysis of pyrimidine nucleosides are involved in the degradation of these compounds and in their utilization as carbon and energy sources, or in the rescue of pyrimidine bases for nucleotide synthesis.</text>
</comment>
<reference evidence="9 10" key="2">
    <citation type="submission" date="2018-12" db="EMBL/GenBank/DDBJ databases">
        <title>Rhizobacter gummiphilus sp. nov., a rubber-degrading bacterium isolated from the soil of a botanical garden in Japan.</title>
        <authorList>
            <person name="Shunsuke S.S."/>
        </authorList>
    </citation>
    <scope>NUCLEOTIDE SEQUENCE [LARGE SCALE GENOMIC DNA]</scope>
    <source>
        <strain evidence="9 10">S-16</strain>
    </source>
</reference>
<dbReference type="InterPro" id="IPR000312">
    <property type="entry name" value="Glycosyl_Trfase_fam3"/>
</dbReference>
<evidence type="ECO:0000313" key="10">
    <source>
        <dbReference type="Proteomes" id="UP000267464"/>
    </source>
</evidence>